<evidence type="ECO:0000313" key="1">
    <source>
        <dbReference type="EMBL" id="CDY25362.1"/>
    </source>
</evidence>
<name>A0A078GJJ8_BRANA</name>
<keyword evidence="2" id="KW-1185">Reference proteome</keyword>
<evidence type="ECO:0000313" key="2">
    <source>
        <dbReference type="Proteomes" id="UP000028999"/>
    </source>
</evidence>
<dbReference type="PaxDb" id="3708-A0A078GJJ8"/>
<sequence>MKNCLLAHLDV</sequence>
<dbReference type="Proteomes" id="UP000028999">
    <property type="component" value="Unassembled WGS sequence"/>
</dbReference>
<reference evidence="1 2" key="1">
    <citation type="journal article" date="2014" name="Science">
        <title>Plant genetics. Early allopolyploid evolution in the post-Neolithic Brassica napus oilseed genome.</title>
        <authorList>
            <person name="Chalhoub B."/>
            <person name="Denoeud F."/>
            <person name="Liu S."/>
            <person name="Parkin I.A."/>
            <person name="Tang H."/>
            <person name="Wang X."/>
            <person name="Chiquet J."/>
            <person name="Belcram H."/>
            <person name="Tong C."/>
            <person name="Samans B."/>
            <person name="Correa M."/>
            <person name="Da Silva C."/>
            <person name="Just J."/>
            <person name="Falentin C."/>
            <person name="Koh C.S."/>
            <person name="Le Clainche I."/>
            <person name="Bernard M."/>
            <person name="Bento P."/>
            <person name="Noel B."/>
            <person name="Labadie K."/>
            <person name="Alberti A."/>
            <person name="Charles M."/>
            <person name="Arnaud D."/>
            <person name="Guo H."/>
            <person name="Daviaud C."/>
            <person name="Alamery S."/>
            <person name="Jabbari K."/>
            <person name="Zhao M."/>
            <person name="Edger P.P."/>
            <person name="Chelaifa H."/>
            <person name="Tack D."/>
            <person name="Lassalle G."/>
            <person name="Mestiri I."/>
            <person name="Schnel N."/>
            <person name="Le Paslier M.C."/>
            <person name="Fan G."/>
            <person name="Renault V."/>
            <person name="Bayer P.E."/>
            <person name="Golicz A.A."/>
            <person name="Manoli S."/>
            <person name="Lee T.H."/>
            <person name="Thi V.H."/>
            <person name="Chalabi S."/>
            <person name="Hu Q."/>
            <person name="Fan C."/>
            <person name="Tollenaere R."/>
            <person name="Lu Y."/>
            <person name="Battail C."/>
            <person name="Shen J."/>
            <person name="Sidebottom C.H."/>
            <person name="Wang X."/>
            <person name="Canaguier A."/>
            <person name="Chauveau A."/>
            <person name="Berard A."/>
            <person name="Deniot G."/>
            <person name="Guan M."/>
            <person name="Liu Z."/>
            <person name="Sun F."/>
            <person name="Lim Y.P."/>
            <person name="Lyons E."/>
            <person name="Town C.D."/>
            <person name="Bancroft I."/>
            <person name="Wang X."/>
            <person name="Meng J."/>
            <person name="Ma J."/>
            <person name="Pires J.C."/>
            <person name="King G.J."/>
            <person name="Brunel D."/>
            <person name="Delourme R."/>
            <person name="Renard M."/>
            <person name="Aury J.M."/>
            <person name="Adams K.L."/>
            <person name="Batley J."/>
            <person name="Snowdon R.J."/>
            <person name="Tost J."/>
            <person name="Edwards D."/>
            <person name="Zhou Y."/>
            <person name="Hua W."/>
            <person name="Sharpe A.G."/>
            <person name="Paterson A.H."/>
            <person name="Guan C."/>
            <person name="Wincker P."/>
        </authorList>
    </citation>
    <scope>NUCLEOTIDE SEQUENCE [LARGE SCALE GENOMIC DNA]</scope>
    <source>
        <strain evidence="2">cv. Darmor-bzh</strain>
    </source>
</reference>
<dbReference type="EMBL" id="LK032174">
    <property type="protein sequence ID" value="CDY25362.1"/>
    <property type="molecule type" value="Genomic_DNA"/>
</dbReference>
<gene>
    <name evidence="1" type="primary">BnaA05g19220D</name>
    <name evidence="1" type="ORF">GSBRNA2T00029482001</name>
</gene>
<proteinExistence type="predicted"/>
<accession>A0A078GJJ8</accession>
<protein>
    <submittedName>
        <fullName evidence="1">BnaA05g19220D protein</fullName>
    </submittedName>
</protein>
<organism evidence="1 2">
    <name type="scientific">Brassica napus</name>
    <name type="common">Rape</name>
    <dbReference type="NCBI Taxonomy" id="3708"/>
    <lineage>
        <taxon>Eukaryota</taxon>
        <taxon>Viridiplantae</taxon>
        <taxon>Streptophyta</taxon>
        <taxon>Embryophyta</taxon>
        <taxon>Tracheophyta</taxon>
        <taxon>Spermatophyta</taxon>
        <taxon>Magnoliopsida</taxon>
        <taxon>eudicotyledons</taxon>
        <taxon>Gunneridae</taxon>
        <taxon>Pentapetalae</taxon>
        <taxon>rosids</taxon>
        <taxon>malvids</taxon>
        <taxon>Brassicales</taxon>
        <taxon>Brassicaceae</taxon>
        <taxon>Brassiceae</taxon>
        <taxon>Brassica</taxon>
    </lineage>
</organism>